<protein>
    <submittedName>
        <fullName evidence="7">Amino acid permease</fullName>
    </submittedName>
</protein>
<keyword evidence="4 6" id="KW-1133">Transmembrane helix</keyword>
<sequence>MKDGMSGKDFFALAFGSMIGIGWVISIPAWMSAAGSIGAIIAILVTMLMIIPIGFVYGELTSSLKVSGGEYAYTYLAVGKLSAFVCGWFLILGYLIILPWVAVSVAALTSYLFPPMNAIPLYTLFGSVIYLPHLIVSLLMVTIIVYLNYKGVKQSSKFQNVATWMMIATFFVFIIGGFIAGSSDNISRATSESGTIGGIATAIASILFFMNGFDTIPKARNEVGSHINKAHLGKAIVGTIIAGSLLYSVIVLASSFIMPAEELVNLGELPLISAFEAATGSKFLTIIIVFGVLLGVITTFNGFLFAGSRLIQSFSEAGFLPKVLSKVDQHNKTPKNALLFMWVITIFGIFLGQGILSPFIVMGGISFLIAWFFMSLSSVQLYKKKPDLHRPYSPPGGIIMSYIATFFSSILTLMMIIPGTPVSLHGIEYLLFLLWLIIGIVIYMSYSRNIIEFKEDVQKVRIKG</sequence>
<feature type="transmembrane region" description="Helical" evidence="6">
    <location>
        <begin position="283"/>
        <end position="306"/>
    </location>
</feature>
<dbReference type="EMBL" id="BORB01000052">
    <property type="protein sequence ID" value="GIN59625.1"/>
    <property type="molecule type" value="Genomic_DNA"/>
</dbReference>
<evidence type="ECO:0000256" key="6">
    <source>
        <dbReference type="SAM" id="Phobius"/>
    </source>
</evidence>
<dbReference type="Pfam" id="PF13520">
    <property type="entry name" value="AA_permease_2"/>
    <property type="match status" value="1"/>
</dbReference>
<dbReference type="InterPro" id="IPR050367">
    <property type="entry name" value="APC_superfamily"/>
</dbReference>
<dbReference type="PANTHER" id="PTHR42770">
    <property type="entry name" value="AMINO ACID TRANSPORTER-RELATED"/>
    <property type="match status" value="1"/>
</dbReference>
<reference evidence="7 8" key="1">
    <citation type="submission" date="2021-03" db="EMBL/GenBank/DDBJ databases">
        <title>Antimicrobial resistance genes in bacteria isolated from Japanese honey, and their potential for conferring macrolide and lincosamide resistance in the American foulbrood pathogen Paenibacillus larvae.</title>
        <authorList>
            <person name="Okamoto M."/>
            <person name="Kumagai M."/>
            <person name="Kanamori H."/>
            <person name="Takamatsu D."/>
        </authorList>
    </citation>
    <scope>NUCLEOTIDE SEQUENCE [LARGE SCALE GENOMIC DNA]</scope>
    <source>
        <strain evidence="7 8">J8TS2</strain>
    </source>
</reference>
<evidence type="ECO:0000256" key="2">
    <source>
        <dbReference type="ARBA" id="ARBA00022475"/>
    </source>
</evidence>
<evidence type="ECO:0000256" key="5">
    <source>
        <dbReference type="ARBA" id="ARBA00023136"/>
    </source>
</evidence>
<evidence type="ECO:0000256" key="4">
    <source>
        <dbReference type="ARBA" id="ARBA00022989"/>
    </source>
</evidence>
<evidence type="ECO:0000313" key="7">
    <source>
        <dbReference type="EMBL" id="GIN59625.1"/>
    </source>
</evidence>
<proteinExistence type="predicted"/>
<feature type="transmembrane region" description="Helical" evidence="6">
    <location>
        <begin position="359"/>
        <end position="376"/>
    </location>
</feature>
<name>A0ABQ4KNV8_9BACI</name>
<feature type="transmembrane region" description="Helical" evidence="6">
    <location>
        <begin position="429"/>
        <end position="446"/>
    </location>
</feature>
<keyword evidence="5 6" id="KW-0472">Membrane</keyword>
<dbReference type="Proteomes" id="UP000679950">
    <property type="component" value="Unassembled WGS sequence"/>
</dbReference>
<feature type="transmembrane region" description="Helical" evidence="6">
    <location>
        <begin position="235"/>
        <end position="258"/>
    </location>
</feature>
<accession>A0ABQ4KNV8</accession>
<comment type="subcellular location">
    <subcellularLocation>
        <location evidence="1">Cell membrane</location>
        <topology evidence="1">Multi-pass membrane protein</topology>
    </subcellularLocation>
</comment>
<evidence type="ECO:0000256" key="1">
    <source>
        <dbReference type="ARBA" id="ARBA00004651"/>
    </source>
</evidence>
<feature type="transmembrane region" description="Helical" evidence="6">
    <location>
        <begin position="81"/>
        <end position="108"/>
    </location>
</feature>
<evidence type="ECO:0000256" key="3">
    <source>
        <dbReference type="ARBA" id="ARBA00022692"/>
    </source>
</evidence>
<dbReference type="Gene3D" id="1.20.1740.10">
    <property type="entry name" value="Amino acid/polyamine transporter I"/>
    <property type="match status" value="1"/>
</dbReference>
<feature type="transmembrane region" description="Helical" evidence="6">
    <location>
        <begin position="161"/>
        <end position="181"/>
    </location>
</feature>
<dbReference type="RefSeq" id="WP_212967378.1">
    <property type="nucleotide sequence ID" value="NZ_BORB01000052.1"/>
</dbReference>
<feature type="transmembrane region" description="Helical" evidence="6">
    <location>
        <begin position="397"/>
        <end position="417"/>
    </location>
</feature>
<dbReference type="InterPro" id="IPR002293">
    <property type="entry name" value="AA/rel_permease1"/>
</dbReference>
<feature type="transmembrane region" description="Helical" evidence="6">
    <location>
        <begin position="128"/>
        <end position="149"/>
    </location>
</feature>
<keyword evidence="3 6" id="KW-0812">Transmembrane</keyword>
<feature type="transmembrane region" description="Helical" evidence="6">
    <location>
        <begin position="37"/>
        <end position="60"/>
    </location>
</feature>
<gene>
    <name evidence="7" type="ORF">J8TS2_39440</name>
</gene>
<organism evidence="7 8">
    <name type="scientific">Lederbergia ruris</name>
    <dbReference type="NCBI Taxonomy" id="217495"/>
    <lineage>
        <taxon>Bacteria</taxon>
        <taxon>Bacillati</taxon>
        <taxon>Bacillota</taxon>
        <taxon>Bacilli</taxon>
        <taxon>Bacillales</taxon>
        <taxon>Bacillaceae</taxon>
        <taxon>Lederbergia</taxon>
    </lineage>
</organism>
<keyword evidence="2" id="KW-1003">Cell membrane</keyword>
<comment type="caution">
    <text evidence="7">The sequence shown here is derived from an EMBL/GenBank/DDBJ whole genome shotgun (WGS) entry which is preliminary data.</text>
</comment>
<evidence type="ECO:0000313" key="8">
    <source>
        <dbReference type="Proteomes" id="UP000679950"/>
    </source>
</evidence>
<dbReference type="PANTHER" id="PTHR42770:SF7">
    <property type="entry name" value="MEMBRANE PROTEIN"/>
    <property type="match status" value="1"/>
</dbReference>
<feature type="transmembrane region" description="Helical" evidence="6">
    <location>
        <begin position="12"/>
        <end position="31"/>
    </location>
</feature>
<feature type="transmembrane region" description="Helical" evidence="6">
    <location>
        <begin position="336"/>
        <end position="353"/>
    </location>
</feature>
<dbReference type="PIRSF" id="PIRSF006060">
    <property type="entry name" value="AA_transporter"/>
    <property type="match status" value="1"/>
</dbReference>
<feature type="transmembrane region" description="Helical" evidence="6">
    <location>
        <begin position="193"/>
        <end position="214"/>
    </location>
</feature>
<keyword evidence="8" id="KW-1185">Reference proteome</keyword>